<feature type="domain" description="EamA" evidence="5">
    <location>
        <begin position="7"/>
        <end position="131"/>
    </location>
</feature>
<sequence length="300" mass="32455">MTRQDSLLLVLLMALWGFNFSVIKLGVNNFDPFLLTALRFTLAVLPLIFFVKRPNVPWRYLITYGITFGVGVWGLTTLSVGAGLTSGLASLLLDMSVISSLLVGRYLLKEQVTVGKVLGSVLALIGLGLIIWNQDGTVTPLGLALVLSASVFWSINGLIVKRSGTRAVFAFNIWGMAFAPIPLFVLALIVSGPSSVMQSIAEINGSVLFSAAFQAYPTTLLGYWLWNKMIVKYSVSDVAPMTLLVPVFAMIGGYLFFDESLDAVQATAAVVILLGVAISEMKLLRVKQATDIRLKKVSTL</sequence>
<dbReference type="SUPFAM" id="SSF103481">
    <property type="entry name" value="Multidrug resistance efflux transporter EmrE"/>
    <property type="match status" value="2"/>
</dbReference>
<dbReference type="PANTHER" id="PTHR32322:SF9">
    <property type="entry name" value="AMINO-ACID METABOLITE EFFLUX PUMP-RELATED"/>
    <property type="match status" value="1"/>
</dbReference>
<evidence type="ECO:0000256" key="1">
    <source>
        <dbReference type="ARBA" id="ARBA00004141"/>
    </source>
</evidence>
<dbReference type="RefSeq" id="WP_055462686.1">
    <property type="nucleotide sequence ID" value="NZ_CYHG01000004.1"/>
</dbReference>
<keyword evidence="7" id="KW-1185">Reference proteome</keyword>
<gene>
    <name evidence="6" type="ORF">Ga0061065_104160</name>
</gene>
<keyword evidence="4" id="KW-0472">Membrane</keyword>
<dbReference type="GO" id="GO:0016020">
    <property type="term" value="C:membrane"/>
    <property type="evidence" value="ECO:0007669"/>
    <property type="project" value="UniProtKB-SubCell"/>
</dbReference>
<organism evidence="6 7">
    <name type="scientific">Marinomonas fungiae</name>
    <dbReference type="NCBI Taxonomy" id="1137284"/>
    <lineage>
        <taxon>Bacteria</taxon>
        <taxon>Pseudomonadati</taxon>
        <taxon>Pseudomonadota</taxon>
        <taxon>Gammaproteobacteria</taxon>
        <taxon>Oceanospirillales</taxon>
        <taxon>Oceanospirillaceae</taxon>
        <taxon>Marinomonas</taxon>
    </lineage>
</organism>
<dbReference type="InterPro" id="IPR050638">
    <property type="entry name" value="AA-Vitamin_Transporters"/>
</dbReference>
<dbReference type="AlphaFoldDB" id="A0A0K6IKU7"/>
<evidence type="ECO:0000259" key="5">
    <source>
        <dbReference type="Pfam" id="PF00892"/>
    </source>
</evidence>
<evidence type="ECO:0000313" key="6">
    <source>
        <dbReference type="EMBL" id="CUB03729.1"/>
    </source>
</evidence>
<dbReference type="EMBL" id="CYHG01000004">
    <property type="protein sequence ID" value="CUB03729.1"/>
    <property type="molecule type" value="Genomic_DNA"/>
</dbReference>
<evidence type="ECO:0000256" key="4">
    <source>
        <dbReference type="ARBA" id="ARBA00023136"/>
    </source>
</evidence>
<dbReference type="InterPro" id="IPR037185">
    <property type="entry name" value="EmrE-like"/>
</dbReference>
<dbReference type="Pfam" id="PF00892">
    <property type="entry name" value="EamA"/>
    <property type="match status" value="2"/>
</dbReference>
<dbReference type="InterPro" id="IPR000620">
    <property type="entry name" value="EamA_dom"/>
</dbReference>
<dbReference type="Proteomes" id="UP000182769">
    <property type="component" value="Unassembled WGS sequence"/>
</dbReference>
<evidence type="ECO:0000256" key="3">
    <source>
        <dbReference type="ARBA" id="ARBA00022989"/>
    </source>
</evidence>
<name>A0A0K6IKU7_9GAMM</name>
<evidence type="ECO:0000256" key="2">
    <source>
        <dbReference type="ARBA" id="ARBA00022692"/>
    </source>
</evidence>
<evidence type="ECO:0000313" key="7">
    <source>
        <dbReference type="Proteomes" id="UP000182769"/>
    </source>
</evidence>
<keyword evidence="3" id="KW-1133">Transmembrane helix</keyword>
<feature type="domain" description="EamA" evidence="5">
    <location>
        <begin position="141"/>
        <end position="278"/>
    </location>
</feature>
<dbReference type="OrthoDB" id="7158585at2"/>
<comment type="subcellular location">
    <subcellularLocation>
        <location evidence="1">Membrane</location>
        <topology evidence="1">Multi-pass membrane protein</topology>
    </subcellularLocation>
</comment>
<proteinExistence type="predicted"/>
<dbReference type="PANTHER" id="PTHR32322">
    <property type="entry name" value="INNER MEMBRANE TRANSPORTER"/>
    <property type="match status" value="1"/>
</dbReference>
<keyword evidence="2" id="KW-0812">Transmembrane</keyword>
<accession>A0A0K6IKU7</accession>
<reference evidence="7" key="1">
    <citation type="submission" date="2015-08" db="EMBL/GenBank/DDBJ databases">
        <authorList>
            <person name="Varghese N."/>
        </authorList>
    </citation>
    <scope>NUCLEOTIDE SEQUENCE [LARGE SCALE GENOMIC DNA]</scope>
    <source>
        <strain evidence="7">JCM 18476</strain>
    </source>
</reference>
<protein>
    <submittedName>
        <fullName evidence="6">EamA-like transporter family</fullName>
    </submittedName>
</protein>